<dbReference type="Proteomes" id="UP000284531">
    <property type="component" value="Unassembled WGS sequence"/>
</dbReference>
<comment type="catalytic activity">
    <reaction evidence="7">
        <text>Endohydrolysis of (1-&gt;4)-beta-D-glucosidic linkages in cellulose, lichenin and cereal beta-D-glucans.</text>
        <dbReference type="EC" id="3.2.1.4"/>
    </reaction>
</comment>
<feature type="domain" description="Glycoside hydrolase family 9" evidence="8">
    <location>
        <begin position="125"/>
        <end position="580"/>
    </location>
</feature>
<evidence type="ECO:0000256" key="4">
    <source>
        <dbReference type="ARBA" id="ARBA00023295"/>
    </source>
</evidence>
<feature type="domain" description="Cellulase Ig-like" evidence="9">
    <location>
        <begin position="33"/>
        <end position="112"/>
    </location>
</feature>
<evidence type="ECO:0000256" key="7">
    <source>
        <dbReference type="RuleBase" id="RU361166"/>
    </source>
</evidence>
<keyword evidence="11" id="KW-1185">Reference proteome</keyword>
<evidence type="ECO:0000256" key="2">
    <source>
        <dbReference type="ARBA" id="ARBA00022801"/>
    </source>
</evidence>
<proteinExistence type="inferred from homology"/>
<dbReference type="InterPro" id="IPR012341">
    <property type="entry name" value="6hp_glycosidase-like_sf"/>
</dbReference>
<dbReference type="PROSITE" id="PS00698">
    <property type="entry name" value="GH9_3"/>
    <property type="match status" value="1"/>
</dbReference>
<evidence type="ECO:0000256" key="6">
    <source>
        <dbReference type="PROSITE-ProRule" id="PRU10060"/>
    </source>
</evidence>
<dbReference type="EMBL" id="RAPQ01000008">
    <property type="protein sequence ID" value="RKE04387.1"/>
    <property type="molecule type" value="Genomic_DNA"/>
</dbReference>
<feature type="chain" id="PRO_5018815201" description="Endoglucanase" evidence="7">
    <location>
        <begin position="31"/>
        <end position="588"/>
    </location>
</feature>
<dbReference type="GO" id="GO:0008810">
    <property type="term" value="F:cellulase activity"/>
    <property type="evidence" value="ECO:0007669"/>
    <property type="project" value="UniProtKB-EC"/>
</dbReference>
<keyword evidence="2 6" id="KW-0378">Hydrolase</keyword>
<dbReference type="AlphaFoldDB" id="A0A419X9D3"/>
<accession>A0A419X9D3</accession>
<dbReference type="InterPro" id="IPR014756">
    <property type="entry name" value="Ig_E-set"/>
</dbReference>
<dbReference type="Pfam" id="PF02927">
    <property type="entry name" value="CelD_N"/>
    <property type="match status" value="1"/>
</dbReference>
<evidence type="ECO:0000259" key="8">
    <source>
        <dbReference type="Pfam" id="PF00759"/>
    </source>
</evidence>
<sequence length="588" mass="66691">MNKSSMIKNRNVIKGLLCICLFLLSSAVVAQEEGEDIYFNQLGFLPNVEKVASIRGVEQGDFLIRRTANNQIAFSGQLEKAAYWKSSGEKILIADFSKLQEEGEYYLEVPGGGKSSKFTISKDCFKKVLKATSKAYYYWRSAFPITKEFGGEWNRPLAHPDTVVFIHPSAASKKRPVGTVISAPGGWYDAGDYNKYVVNSGITCYSLMSAYEFSKQRFNSLNLNIPESNDNIPDILNEVYYNLKWMMSMQDPHDGGVYHKLTTANFAGEHMPHQVKNRKRFVVQKTTAATLNFAAVMAMSHRVLKKDYPKFADQCLLAAEKAWTWAGRYPETFYEQEELNKKYDPDINTGAYDNKKLKDEFAWAASELFLSTKNNEYLHHAMNYYKTIHHIAVPSWGNTAMLGIYSLLNNRKNIPFSERKEFHILNRKLLKMADALLDSYLKSPNRTAFGNQEAHFKWGSNAIAANQGMLLLQAWRLTGKQMYYDAAYSNLDYILGRNATGYCFVTGFGHQNPKYPHHRISAADGVKEPVPGLLVGGASNMKLPALQFPSKYSAKRYHDEYKCYVTNEVAINWNAPLVFLISGLSNNF</sequence>
<evidence type="ECO:0000313" key="10">
    <source>
        <dbReference type="EMBL" id="RKE04387.1"/>
    </source>
</evidence>
<dbReference type="InterPro" id="IPR004197">
    <property type="entry name" value="Cellulase_Ig-like"/>
</dbReference>
<dbReference type="PANTHER" id="PTHR22298">
    <property type="entry name" value="ENDO-1,4-BETA-GLUCANASE"/>
    <property type="match status" value="1"/>
</dbReference>
<dbReference type="GO" id="GO:0030245">
    <property type="term" value="P:cellulose catabolic process"/>
    <property type="evidence" value="ECO:0007669"/>
    <property type="project" value="UniProtKB-KW"/>
</dbReference>
<keyword evidence="7" id="KW-0732">Signal</keyword>
<feature type="active site" evidence="6">
    <location>
        <position position="568"/>
    </location>
</feature>
<dbReference type="InterPro" id="IPR013783">
    <property type="entry name" value="Ig-like_fold"/>
</dbReference>
<dbReference type="Gene3D" id="1.50.10.10">
    <property type="match status" value="1"/>
</dbReference>
<keyword evidence="5 6" id="KW-0624">Polysaccharide degradation</keyword>
<protein>
    <recommendedName>
        <fullName evidence="7">Endoglucanase</fullName>
        <ecNumber evidence="7">3.2.1.4</ecNumber>
    </recommendedName>
</protein>
<dbReference type="EC" id="3.2.1.4" evidence="7"/>
<dbReference type="InterPro" id="IPR008928">
    <property type="entry name" value="6-hairpin_glycosidase_sf"/>
</dbReference>
<dbReference type="RefSeq" id="WP_170150601.1">
    <property type="nucleotide sequence ID" value="NZ_RAPQ01000008.1"/>
</dbReference>
<keyword evidence="7" id="KW-0136">Cellulose degradation</keyword>
<reference evidence="10 11" key="1">
    <citation type="submission" date="2018-09" db="EMBL/GenBank/DDBJ databases">
        <title>Genomic Encyclopedia of Archaeal and Bacterial Type Strains, Phase II (KMG-II): from individual species to whole genera.</title>
        <authorList>
            <person name="Goeker M."/>
        </authorList>
    </citation>
    <scope>NUCLEOTIDE SEQUENCE [LARGE SCALE GENOMIC DNA]</scope>
    <source>
        <strain evidence="10 11">DSM 21950</strain>
    </source>
</reference>
<dbReference type="Gene3D" id="2.60.40.10">
    <property type="entry name" value="Immunoglobulins"/>
    <property type="match status" value="1"/>
</dbReference>
<dbReference type="InterPro" id="IPR033126">
    <property type="entry name" value="Glyco_hydro_9_Asp/Glu_AS"/>
</dbReference>
<evidence type="ECO:0000256" key="5">
    <source>
        <dbReference type="ARBA" id="ARBA00023326"/>
    </source>
</evidence>
<comment type="caution">
    <text evidence="10">The sequence shown here is derived from an EMBL/GenBank/DDBJ whole genome shotgun (WGS) entry which is preliminary data.</text>
</comment>
<evidence type="ECO:0000259" key="9">
    <source>
        <dbReference type="Pfam" id="PF02927"/>
    </source>
</evidence>
<gene>
    <name evidence="10" type="ORF">BXY64_1407</name>
</gene>
<evidence type="ECO:0000256" key="3">
    <source>
        <dbReference type="ARBA" id="ARBA00023277"/>
    </source>
</evidence>
<dbReference type="CDD" id="cd02850">
    <property type="entry name" value="E_set_Cellulase_N"/>
    <property type="match status" value="1"/>
</dbReference>
<evidence type="ECO:0000256" key="1">
    <source>
        <dbReference type="ARBA" id="ARBA00007072"/>
    </source>
</evidence>
<dbReference type="InterPro" id="IPR001701">
    <property type="entry name" value="Glyco_hydro_9"/>
</dbReference>
<organism evidence="10 11">
    <name type="scientific">Marinifilum flexuosum</name>
    <dbReference type="NCBI Taxonomy" id="1117708"/>
    <lineage>
        <taxon>Bacteria</taxon>
        <taxon>Pseudomonadati</taxon>
        <taxon>Bacteroidota</taxon>
        <taxon>Bacteroidia</taxon>
        <taxon>Marinilabiliales</taxon>
        <taxon>Marinifilaceae</taxon>
    </lineage>
</organism>
<dbReference type="Pfam" id="PF00759">
    <property type="entry name" value="Glyco_hydro_9"/>
    <property type="match status" value="1"/>
</dbReference>
<dbReference type="SUPFAM" id="SSF81296">
    <property type="entry name" value="E set domains"/>
    <property type="match status" value="1"/>
</dbReference>
<dbReference type="SUPFAM" id="SSF48208">
    <property type="entry name" value="Six-hairpin glycosidases"/>
    <property type="match status" value="1"/>
</dbReference>
<evidence type="ECO:0000313" key="11">
    <source>
        <dbReference type="Proteomes" id="UP000284531"/>
    </source>
</evidence>
<keyword evidence="4 6" id="KW-0326">Glycosidase</keyword>
<feature type="active site" evidence="6">
    <location>
        <position position="559"/>
    </location>
</feature>
<comment type="similarity">
    <text evidence="1 6 7">Belongs to the glycosyl hydrolase 9 (cellulase E) family.</text>
</comment>
<feature type="signal peptide" evidence="7">
    <location>
        <begin position="1"/>
        <end position="30"/>
    </location>
</feature>
<name>A0A419X9D3_9BACT</name>
<keyword evidence="3 6" id="KW-0119">Carbohydrate metabolism</keyword>